<evidence type="ECO:0000313" key="5">
    <source>
        <dbReference type="Proteomes" id="UP001642409"/>
    </source>
</evidence>
<comment type="caution">
    <text evidence="1">The sequence shown here is derived from an EMBL/GenBank/DDBJ whole genome shotgun (WGS) entry which is preliminary data.</text>
</comment>
<accession>A0AA86TMX0</accession>
<reference evidence="3 5" key="2">
    <citation type="submission" date="2024-07" db="EMBL/GenBank/DDBJ databases">
        <authorList>
            <person name="Akdeniz Z."/>
        </authorList>
    </citation>
    <scope>NUCLEOTIDE SEQUENCE [LARGE SCALE GENOMIC DNA]</scope>
</reference>
<proteinExistence type="predicted"/>
<sequence length="84" mass="9914">MMLVDDQNKEKLIAVVSLRHVLKYLTNADIYEQDQVENYQYIAGSKQNSLPQGELQSSSMKEIELTDDDQDWRLFQRQNADEQY</sequence>
<dbReference type="AlphaFoldDB" id="A0AA86TMX0"/>
<organism evidence="1">
    <name type="scientific">Hexamita inflata</name>
    <dbReference type="NCBI Taxonomy" id="28002"/>
    <lineage>
        <taxon>Eukaryota</taxon>
        <taxon>Metamonada</taxon>
        <taxon>Diplomonadida</taxon>
        <taxon>Hexamitidae</taxon>
        <taxon>Hexamitinae</taxon>
        <taxon>Hexamita</taxon>
    </lineage>
</organism>
<reference evidence="1" key="1">
    <citation type="submission" date="2023-06" db="EMBL/GenBank/DDBJ databases">
        <authorList>
            <person name="Kurt Z."/>
        </authorList>
    </citation>
    <scope>NUCLEOTIDE SEQUENCE</scope>
</reference>
<dbReference type="EMBL" id="CAXDID020000128">
    <property type="protein sequence ID" value="CAL6034261.1"/>
    <property type="molecule type" value="Genomic_DNA"/>
</dbReference>
<name>A0AA86TMX0_9EUKA</name>
<evidence type="ECO:0000313" key="2">
    <source>
        <dbReference type="EMBL" id="CAI9978058.1"/>
    </source>
</evidence>
<dbReference type="EMBL" id="CATOUU010000248">
    <property type="protein sequence ID" value="CAI9922135.1"/>
    <property type="molecule type" value="Genomic_DNA"/>
</dbReference>
<protein>
    <submittedName>
        <fullName evidence="1">5'-AMP-activated protein</fullName>
    </submittedName>
    <submittedName>
        <fullName evidence="3">5'-AMP-activated_protein</fullName>
    </submittedName>
</protein>
<evidence type="ECO:0000313" key="1">
    <source>
        <dbReference type="EMBL" id="CAI9922135.1"/>
    </source>
</evidence>
<dbReference type="EMBL" id="CAXDID020000024">
    <property type="protein sequence ID" value="CAL5989521.1"/>
    <property type="molecule type" value="Genomic_DNA"/>
</dbReference>
<evidence type="ECO:0000313" key="4">
    <source>
        <dbReference type="EMBL" id="CAL6034261.1"/>
    </source>
</evidence>
<gene>
    <name evidence="3" type="ORF">HINF_LOCUS10896</name>
    <name evidence="4" type="ORF">HINF_LOCUS35363</name>
    <name evidence="2" type="ORF">HINF_LOCUS65703</name>
    <name evidence="1" type="ORF">HINF_LOCUS9780</name>
</gene>
<dbReference type="Proteomes" id="UP001642409">
    <property type="component" value="Unassembled WGS sequence"/>
</dbReference>
<evidence type="ECO:0000313" key="3">
    <source>
        <dbReference type="EMBL" id="CAL5989521.1"/>
    </source>
</evidence>
<dbReference type="EMBL" id="CATOUU010001183">
    <property type="protein sequence ID" value="CAI9978058.1"/>
    <property type="molecule type" value="Genomic_DNA"/>
</dbReference>
<keyword evidence="5" id="KW-1185">Reference proteome</keyword>